<comment type="caution">
    <text evidence="2">The sequence shown here is derived from an EMBL/GenBank/DDBJ whole genome shotgun (WGS) entry which is preliminary data.</text>
</comment>
<dbReference type="RefSeq" id="WP_320501935.1">
    <property type="nucleotide sequence ID" value="NZ_JAXCLX010000003.1"/>
</dbReference>
<protein>
    <recommendedName>
        <fullName evidence="4">Lipoprotein</fullName>
    </recommendedName>
</protein>
<keyword evidence="1" id="KW-0732">Signal</keyword>
<evidence type="ECO:0000256" key="1">
    <source>
        <dbReference type="SAM" id="SignalP"/>
    </source>
</evidence>
<dbReference type="Proteomes" id="UP001271769">
    <property type="component" value="Unassembled WGS sequence"/>
</dbReference>
<dbReference type="PROSITE" id="PS51257">
    <property type="entry name" value="PROKAR_LIPOPROTEIN"/>
    <property type="match status" value="1"/>
</dbReference>
<sequence>MTRLLLTASLLSLALLGACGGEVPKLTQVVRPTDNQMSCMDLLRETEQNNLEIARLVDRDDQVHRRNIHYTVVDGVMFPPAMLTLDLRDQAAKERSTVVARNKRLVELADMKGC</sequence>
<feature type="chain" id="PRO_5045490201" description="Lipoprotein" evidence="1">
    <location>
        <begin position="21"/>
        <end position="114"/>
    </location>
</feature>
<organism evidence="2 3">
    <name type="scientific">Dongia rigui</name>
    <dbReference type="NCBI Taxonomy" id="940149"/>
    <lineage>
        <taxon>Bacteria</taxon>
        <taxon>Pseudomonadati</taxon>
        <taxon>Pseudomonadota</taxon>
        <taxon>Alphaproteobacteria</taxon>
        <taxon>Rhodospirillales</taxon>
        <taxon>Dongiaceae</taxon>
        <taxon>Dongia</taxon>
    </lineage>
</organism>
<accession>A0ABU5E1N6</accession>
<gene>
    <name evidence="2" type="ORF">SMD31_16090</name>
</gene>
<reference evidence="2 3" key="1">
    <citation type="journal article" date="2013" name="Antonie Van Leeuwenhoek">
        <title>Dongia rigui sp. nov., isolated from freshwater of a large wetland in Korea.</title>
        <authorList>
            <person name="Baik K.S."/>
            <person name="Hwang Y.M."/>
            <person name="Choi J.S."/>
            <person name="Kwon J."/>
            <person name="Seong C.N."/>
        </authorList>
    </citation>
    <scope>NUCLEOTIDE SEQUENCE [LARGE SCALE GENOMIC DNA]</scope>
    <source>
        <strain evidence="2 3">04SU4-P</strain>
    </source>
</reference>
<dbReference type="EMBL" id="JAXCLX010000003">
    <property type="protein sequence ID" value="MDY0873461.1"/>
    <property type="molecule type" value="Genomic_DNA"/>
</dbReference>
<name>A0ABU5E1N6_9PROT</name>
<evidence type="ECO:0000313" key="3">
    <source>
        <dbReference type="Proteomes" id="UP001271769"/>
    </source>
</evidence>
<keyword evidence="3" id="KW-1185">Reference proteome</keyword>
<proteinExistence type="predicted"/>
<feature type="signal peptide" evidence="1">
    <location>
        <begin position="1"/>
        <end position="20"/>
    </location>
</feature>
<evidence type="ECO:0000313" key="2">
    <source>
        <dbReference type="EMBL" id="MDY0873461.1"/>
    </source>
</evidence>
<evidence type="ECO:0008006" key="4">
    <source>
        <dbReference type="Google" id="ProtNLM"/>
    </source>
</evidence>